<evidence type="ECO:0000313" key="1">
    <source>
        <dbReference type="EMBL" id="TYS87179.1"/>
    </source>
</evidence>
<proteinExistence type="predicted"/>
<name>A0A5D4TQK9_9BACI</name>
<accession>A0A5D4TQK9</accession>
<organism evidence="1 2">
    <name type="scientific">Rossellomorea aquimaris</name>
    <dbReference type="NCBI Taxonomy" id="189382"/>
    <lineage>
        <taxon>Bacteria</taxon>
        <taxon>Bacillati</taxon>
        <taxon>Bacillota</taxon>
        <taxon>Bacilli</taxon>
        <taxon>Bacillales</taxon>
        <taxon>Bacillaceae</taxon>
        <taxon>Rossellomorea</taxon>
    </lineage>
</organism>
<evidence type="ECO:0000313" key="2">
    <source>
        <dbReference type="Proteomes" id="UP000324269"/>
    </source>
</evidence>
<dbReference type="Proteomes" id="UP000324269">
    <property type="component" value="Unassembled WGS sequence"/>
</dbReference>
<reference evidence="1 2" key="1">
    <citation type="submission" date="2019-08" db="EMBL/GenBank/DDBJ databases">
        <title>Bacillus genomes from the desert of Cuatro Cienegas, Coahuila.</title>
        <authorList>
            <person name="Olmedo-Alvarez G."/>
        </authorList>
    </citation>
    <scope>NUCLEOTIDE SEQUENCE [LARGE SCALE GENOMIC DNA]</scope>
    <source>
        <strain evidence="1 2">CH87b_3T</strain>
    </source>
</reference>
<protein>
    <submittedName>
        <fullName evidence="1">Uncharacterized protein</fullName>
    </submittedName>
</protein>
<dbReference type="EMBL" id="VTEZ01000002">
    <property type="protein sequence ID" value="TYS87179.1"/>
    <property type="molecule type" value="Genomic_DNA"/>
</dbReference>
<dbReference type="OrthoDB" id="2352329at2"/>
<dbReference type="AlphaFoldDB" id="A0A5D4TQK9"/>
<dbReference type="RefSeq" id="WP_148969999.1">
    <property type="nucleotide sequence ID" value="NZ_JBNIKW010000007.1"/>
</dbReference>
<comment type="caution">
    <text evidence="1">The sequence shown here is derived from an EMBL/GenBank/DDBJ whole genome shotgun (WGS) entry which is preliminary data.</text>
</comment>
<gene>
    <name evidence="1" type="ORF">FZC85_09385</name>
</gene>
<sequence length="160" mass="18645">METKDKVQAETLLNHLFRGSQLDGVQFGVSPGPFRLSFFHYKNTDVEDAQLFLNIESKWCLLSSNVKQYPSKEDEIEDLSEEENYLQIIRMRRQVVEKIELVDEHAPHLLIRFENEYSLFINGYHDEFECWQAGIDGDSELVIALPGKDLAIWTPDHITE</sequence>